<keyword evidence="1" id="KW-0812">Transmembrane</keyword>
<evidence type="ECO:0000313" key="3">
    <source>
        <dbReference type="Proteomes" id="UP001596977"/>
    </source>
</evidence>
<organism evidence="2 3">
    <name type="scientific">Sphingomonas canadensis</name>
    <dbReference type="NCBI Taxonomy" id="1219257"/>
    <lineage>
        <taxon>Bacteria</taxon>
        <taxon>Pseudomonadati</taxon>
        <taxon>Pseudomonadota</taxon>
        <taxon>Alphaproteobacteria</taxon>
        <taxon>Sphingomonadales</taxon>
        <taxon>Sphingomonadaceae</taxon>
        <taxon>Sphingomonas</taxon>
    </lineage>
</organism>
<name>A0ABW3H100_9SPHN</name>
<keyword evidence="3" id="KW-1185">Reference proteome</keyword>
<sequence length="617" mass="67604">MKLWPSGGFRPKHELEHHWLVWTLFVWVLVAAWLIWDRWPNIYWLSLGDTDDNMRLMQVRALLAGQGWYDLRQYRLDPALGGLDIHWSRLVDLPIAGLILLLKPFIGTAMAERWACGIAPLLPLSLTMIAMSATVRRLVAPAVWPVGLAILLTACTSTVMMYMPMRIDHHGWQLACLTFTVAGLADPRRARGGATVGVSSAVSLTIGMEMLPYCAMAGAIVGLRWVWEAAEARRLMVYGLTLSGGTALGFALFASNANQAMRCDALTPVWLSTMTAAGGILFVLALVNPERRWLRLALAAGAGTALAGGFAGMFPQCLGRPEGVSEELAQTWLNNVREARPVYRHPFDTALPIVVLPVIGLIGALVATWRARRGAAFTGWVAVALFTAFAGLMLLWQVRAAPAAQLLAVPGATALACVVVPWFLRQKSMLLRVLGPVVAFLLISGLFAGYAIKLFPADKPQSGSSARVGQANAACARVTSMRTLRGIPPAIMFTHVDMGPRLIVLTHHYGIAGPYHRNERAILDVHRAFTGPAAGFRAIAARHKAEYVLICPDLAETTVYRSRNPNGFYAMLHQGRAPYWLEPVTLPEGSPFRLWKIRYDLPEKRVSVRPPSPRRPG</sequence>
<feature type="transmembrane region" description="Helical" evidence="1">
    <location>
        <begin position="404"/>
        <end position="424"/>
    </location>
</feature>
<feature type="transmembrane region" description="Helical" evidence="1">
    <location>
        <begin position="350"/>
        <end position="369"/>
    </location>
</feature>
<proteinExistence type="predicted"/>
<feature type="transmembrane region" description="Helical" evidence="1">
    <location>
        <begin position="294"/>
        <end position="314"/>
    </location>
</feature>
<dbReference type="EMBL" id="JBHTJG010000001">
    <property type="protein sequence ID" value="MFD0945136.1"/>
    <property type="molecule type" value="Genomic_DNA"/>
</dbReference>
<feature type="transmembrane region" description="Helical" evidence="1">
    <location>
        <begin position="269"/>
        <end position="287"/>
    </location>
</feature>
<keyword evidence="1" id="KW-0472">Membrane</keyword>
<reference evidence="3" key="1">
    <citation type="journal article" date="2019" name="Int. J. Syst. Evol. Microbiol.">
        <title>The Global Catalogue of Microorganisms (GCM) 10K type strain sequencing project: providing services to taxonomists for standard genome sequencing and annotation.</title>
        <authorList>
            <consortium name="The Broad Institute Genomics Platform"/>
            <consortium name="The Broad Institute Genome Sequencing Center for Infectious Disease"/>
            <person name="Wu L."/>
            <person name="Ma J."/>
        </authorList>
    </citation>
    <scope>NUCLEOTIDE SEQUENCE [LARGE SCALE GENOMIC DNA]</scope>
    <source>
        <strain evidence="3">CCUG 62982</strain>
    </source>
</reference>
<evidence type="ECO:0000256" key="1">
    <source>
        <dbReference type="SAM" id="Phobius"/>
    </source>
</evidence>
<gene>
    <name evidence="2" type="ORF">ACFQ1E_02165</name>
</gene>
<dbReference type="Proteomes" id="UP001596977">
    <property type="component" value="Unassembled WGS sequence"/>
</dbReference>
<protein>
    <submittedName>
        <fullName evidence="2">AcrB/AcrD/AcrF family protein</fullName>
    </submittedName>
</protein>
<accession>A0ABW3H100</accession>
<dbReference type="RefSeq" id="WP_264942606.1">
    <property type="nucleotide sequence ID" value="NZ_JAPDRA010000001.1"/>
</dbReference>
<feature type="transmembrane region" description="Helical" evidence="1">
    <location>
        <begin position="197"/>
        <end position="223"/>
    </location>
</feature>
<feature type="transmembrane region" description="Helical" evidence="1">
    <location>
        <begin position="142"/>
        <end position="162"/>
    </location>
</feature>
<keyword evidence="1" id="KW-1133">Transmembrane helix</keyword>
<evidence type="ECO:0000313" key="2">
    <source>
        <dbReference type="EMBL" id="MFD0945136.1"/>
    </source>
</evidence>
<feature type="transmembrane region" description="Helical" evidence="1">
    <location>
        <begin position="19"/>
        <end position="36"/>
    </location>
</feature>
<feature type="transmembrane region" description="Helical" evidence="1">
    <location>
        <begin position="235"/>
        <end position="257"/>
    </location>
</feature>
<feature type="transmembrane region" description="Helical" evidence="1">
    <location>
        <begin position="431"/>
        <end position="452"/>
    </location>
</feature>
<feature type="transmembrane region" description="Helical" evidence="1">
    <location>
        <begin position="376"/>
        <end position="398"/>
    </location>
</feature>
<comment type="caution">
    <text evidence="2">The sequence shown here is derived from an EMBL/GenBank/DDBJ whole genome shotgun (WGS) entry which is preliminary data.</text>
</comment>